<keyword evidence="4" id="KW-0812">Transmembrane</keyword>
<keyword evidence="6" id="KW-1185">Reference proteome</keyword>
<dbReference type="Proteomes" id="UP001172684">
    <property type="component" value="Unassembled WGS sequence"/>
</dbReference>
<keyword evidence="2" id="KW-0496">Mitochondrion</keyword>
<organism evidence="5 6">
    <name type="scientific">Coniosporium apollinis</name>
    <dbReference type="NCBI Taxonomy" id="61459"/>
    <lineage>
        <taxon>Eukaryota</taxon>
        <taxon>Fungi</taxon>
        <taxon>Dikarya</taxon>
        <taxon>Ascomycota</taxon>
        <taxon>Pezizomycotina</taxon>
        <taxon>Dothideomycetes</taxon>
        <taxon>Dothideomycetes incertae sedis</taxon>
        <taxon>Coniosporium</taxon>
    </lineage>
</organism>
<evidence type="ECO:0000313" key="6">
    <source>
        <dbReference type="Proteomes" id="UP001172684"/>
    </source>
</evidence>
<evidence type="ECO:0000256" key="4">
    <source>
        <dbReference type="SAM" id="Phobius"/>
    </source>
</evidence>
<proteinExistence type="predicted"/>
<dbReference type="PANTHER" id="PTHR28074">
    <property type="entry name" value="ATP SYNTHASE SUBUNIT K, MITOCHONDRIAL"/>
    <property type="match status" value="1"/>
</dbReference>
<dbReference type="InterPro" id="IPR021278">
    <property type="entry name" value="ATP19"/>
</dbReference>
<comment type="subcellular location">
    <subcellularLocation>
        <location evidence="1">Mitochondrion membrane</location>
    </subcellularLocation>
</comment>
<evidence type="ECO:0000313" key="5">
    <source>
        <dbReference type="EMBL" id="KAJ9669753.1"/>
    </source>
</evidence>
<keyword evidence="3 4" id="KW-0472">Membrane</keyword>
<sequence length="77" mass="8284">MVVMYEIAGRKVGSHVLAMATLGTVFVGSWAAMGGKKSSTAKGPQIQASSKDEEKFIKEFMKNAEKEDKKPTPGHAQ</sequence>
<feature type="transmembrane region" description="Helical" evidence="4">
    <location>
        <begin position="12"/>
        <end position="32"/>
    </location>
</feature>
<dbReference type="PANTHER" id="PTHR28074:SF1">
    <property type="entry name" value="ATP SYNTHASE SUBUNIT K, MITOCHONDRIAL"/>
    <property type="match status" value="1"/>
</dbReference>
<dbReference type="Pfam" id="PF11022">
    <property type="entry name" value="ATP19"/>
    <property type="match status" value="1"/>
</dbReference>
<dbReference type="EMBL" id="JAPDRL010000001">
    <property type="protein sequence ID" value="KAJ9669753.1"/>
    <property type="molecule type" value="Genomic_DNA"/>
</dbReference>
<evidence type="ECO:0000256" key="1">
    <source>
        <dbReference type="ARBA" id="ARBA00004325"/>
    </source>
</evidence>
<gene>
    <name evidence="5" type="ORF">H2201_000138</name>
</gene>
<evidence type="ECO:0000256" key="3">
    <source>
        <dbReference type="ARBA" id="ARBA00023136"/>
    </source>
</evidence>
<evidence type="ECO:0000256" key="2">
    <source>
        <dbReference type="ARBA" id="ARBA00023128"/>
    </source>
</evidence>
<accession>A0ABQ9P6R4</accession>
<comment type="caution">
    <text evidence="5">The sequence shown here is derived from an EMBL/GenBank/DDBJ whole genome shotgun (WGS) entry which is preliminary data.</text>
</comment>
<evidence type="ECO:0008006" key="7">
    <source>
        <dbReference type="Google" id="ProtNLM"/>
    </source>
</evidence>
<name>A0ABQ9P6R4_9PEZI</name>
<keyword evidence="4" id="KW-1133">Transmembrane helix</keyword>
<reference evidence="5" key="1">
    <citation type="submission" date="2022-10" db="EMBL/GenBank/DDBJ databases">
        <title>Culturing micro-colonial fungi from biological soil crusts in the Mojave desert and describing Neophaeococcomyces mojavensis, and introducing the new genera and species Taxawa tesnikishii.</title>
        <authorList>
            <person name="Kurbessoian T."/>
            <person name="Stajich J.E."/>
        </authorList>
    </citation>
    <scope>NUCLEOTIDE SEQUENCE</scope>
    <source>
        <strain evidence="5">TK_1</strain>
    </source>
</reference>
<protein>
    <recommendedName>
        <fullName evidence="7">ATP synthase subunit K, mitochondrial</fullName>
    </recommendedName>
</protein>